<organism evidence="2 3">
    <name type="scientific">Trypanosoma theileri</name>
    <dbReference type="NCBI Taxonomy" id="67003"/>
    <lineage>
        <taxon>Eukaryota</taxon>
        <taxon>Discoba</taxon>
        <taxon>Euglenozoa</taxon>
        <taxon>Kinetoplastea</taxon>
        <taxon>Metakinetoplastina</taxon>
        <taxon>Trypanosomatida</taxon>
        <taxon>Trypanosomatidae</taxon>
        <taxon>Trypanosoma</taxon>
    </lineage>
</organism>
<accession>A0A1X0P9T2</accession>
<dbReference type="AlphaFoldDB" id="A0A1X0P9T2"/>
<feature type="compositionally biased region" description="Basic and acidic residues" evidence="1">
    <location>
        <begin position="112"/>
        <end position="125"/>
    </location>
</feature>
<comment type="caution">
    <text evidence="2">The sequence shown here is derived from an EMBL/GenBank/DDBJ whole genome shotgun (WGS) entry which is preliminary data.</text>
</comment>
<protein>
    <submittedName>
        <fullName evidence="2">Uncharacterized protein</fullName>
    </submittedName>
</protein>
<dbReference type="EMBL" id="NBCO01000001">
    <property type="protein sequence ID" value="ORC93393.1"/>
    <property type="molecule type" value="Genomic_DNA"/>
</dbReference>
<proteinExistence type="predicted"/>
<dbReference type="OrthoDB" id="272664at2759"/>
<evidence type="ECO:0000313" key="3">
    <source>
        <dbReference type="Proteomes" id="UP000192257"/>
    </source>
</evidence>
<evidence type="ECO:0000313" key="2">
    <source>
        <dbReference type="EMBL" id="ORC93393.1"/>
    </source>
</evidence>
<evidence type="ECO:0000256" key="1">
    <source>
        <dbReference type="SAM" id="MobiDB-lite"/>
    </source>
</evidence>
<dbReference type="GeneID" id="39980731"/>
<feature type="compositionally biased region" description="Low complexity" evidence="1">
    <location>
        <begin position="65"/>
        <end position="109"/>
    </location>
</feature>
<sequence length="334" mass="37339">MFRDVLGTAGRQWRAERRLATLVAATRRNPTQKWTHRISKTVLARQNMLRTKEEEGRQKRKSLTSHHNTSKNNTTNRNSIHMNTTTNTNINSRNGGNGSSSSSSSSSSSRHLTPDDVEFLRRQQEEAVAEDDARAGATGRKSTGRQTGGPTSSTSHLGYDRVDQVSGKSIIQQRFDALAYEAVLKYGPPLPAEFVAENDIVSPLMSNASSSKTSNTKDEAFSFYDEVSVKPHELFQMIRQLDPSFSIHTHADGVPFSLLLKNCLYFRVWGGRVHFMRCLHRVSPNGDGVAADLDNSETPGEITVGLAKYKMREAPSFDGLRQGPQPWLYNYRMM</sequence>
<keyword evidence="3" id="KW-1185">Reference proteome</keyword>
<feature type="region of interest" description="Disordered" evidence="1">
    <location>
        <begin position="45"/>
        <end position="159"/>
    </location>
</feature>
<name>A0A1X0P9T2_9TRYP</name>
<reference evidence="2 3" key="1">
    <citation type="submission" date="2017-03" db="EMBL/GenBank/DDBJ databases">
        <title>An alternative strategy for trypanosome survival in the mammalian bloodstream revealed through genome and transcriptome analysis of the ubiquitous bovine parasite Trypanosoma (Megatrypanum) theileri.</title>
        <authorList>
            <person name="Kelly S."/>
            <person name="Ivens A."/>
            <person name="Mott A."/>
            <person name="O'Neill E."/>
            <person name="Emms D."/>
            <person name="Macleod O."/>
            <person name="Voorheis P."/>
            <person name="Matthews J."/>
            <person name="Matthews K."/>
            <person name="Carrington M."/>
        </authorList>
    </citation>
    <scope>NUCLEOTIDE SEQUENCE [LARGE SCALE GENOMIC DNA]</scope>
    <source>
        <strain evidence="2">Edinburgh</strain>
    </source>
</reference>
<dbReference type="VEuPathDB" id="TriTrypDB:TM35_000012700"/>
<dbReference type="RefSeq" id="XP_028887459.1">
    <property type="nucleotide sequence ID" value="XM_029020951.1"/>
</dbReference>
<feature type="compositionally biased region" description="Polar residues" evidence="1">
    <location>
        <begin position="140"/>
        <end position="156"/>
    </location>
</feature>
<gene>
    <name evidence="2" type="ORF">TM35_000012700</name>
</gene>
<dbReference type="Proteomes" id="UP000192257">
    <property type="component" value="Unassembled WGS sequence"/>
</dbReference>